<feature type="transmembrane region" description="Helical" evidence="8">
    <location>
        <begin position="443"/>
        <end position="464"/>
    </location>
</feature>
<keyword evidence="10" id="KW-1185">Reference proteome</keyword>
<evidence type="ECO:0000256" key="4">
    <source>
        <dbReference type="ARBA" id="ARBA00022692"/>
    </source>
</evidence>
<evidence type="ECO:0000256" key="2">
    <source>
        <dbReference type="ARBA" id="ARBA00010532"/>
    </source>
</evidence>
<name>A0AAD4K0C8_9MUSC</name>
<protein>
    <recommendedName>
        <fullName evidence="11">Scavenger receptor class B member 1</fullName>
    </recommendedName>
</protein>
<evidence type="ECO:0000313" key="10">
    <source>
        <dbReference type="Proteomes" id="UP001200034"/>
    </source>
</evidence>
<organism evidence="9 10">
    <name type="scientific">Drosophila rubida</name>
    <dbReference type="NCBI Taxonomy" id="30044"/>
    <lineage>
        <taxon>Eukaryota</taxon>
        <taxon>Metazoa</taxon>
        <taxon>Ecdysozoa</taxon>
        <taxon>Arthropoda</taxon>
        <taxon>Hexapoda</taxon>
        <taxon>Insecta</taxon>
        <taxon>Pterygota</taxon>
        <taxon>Neoptera</taxon>
        <taxon>Endopterygota</taxon>
        <taxon>Diptera</taxon>
        <taxon>Brachycera</taxon>
        <taxon>Muscomorpha</taxon>
        <taxon>Ephydroidea</taxon>
        <taxon>Drosophilidae</taxon>
        <taxon>Drosophila</taxon>
    </lineage>
</organism>
<dbReference type="EMBL" id="JAJJHW010002585">
    <property type="protein sequence ID" value="KAH8370892.1"/>
    <property type="molecule type" value="Genomic_DNA"/>
</dbReference>
<feature type="non-terminal residue" evidence="9">
    <location>
        <position position="466"/>
    </location>
</feature>
<evidence type="ECO:0000256" key="6">
    <source>
        <dbReference type="ARBA" id="ARBA00023136"/>
    </source>
</evidence>
<dbReference type="InterPro" id="IPR002159">
    <property type="entry name" value="CD36_fam"/>
</dbReference>
<dbReference type="Proteomes" id="UP001200034">
    <property type="component" value="Unassembled WGS sequence"/>
</dbReference>
<reference evidence="9" key="1">
    <citation type="journal article" date="2021" name="Mol. Ecol. Resour.">
        <title>Phylogenomic analyses of the genus Drosophila reveals genomic signals of climate adaptation.</title>
        <authorList>
            <person name="Li F."/>
            <person name="Rane R.V."/>
            <person name="Luria V."/>
            <person name="Xiong Z."/>
            <person name="Chen J."/>
            <person name="Li Z."/>
            <person name="Catullo R.A."/>
            <person name="Griffin P.C."/>
            <person name="Schiffer M."/>
            <person name="Pearce S."/>
            <person name="Lee S.F."/>
            <person name="McElroy K."/>
            <person name="Stocker A."/>
            <person name="Shirriffs J."/>
            <person name="Cockerell F."/>
            <person name="Coppin C."/>
            <person name="Sgro C.M."/>
            <person name="Karger A."/>
            <person name="Cain J.W."/>
            <person name="Weber J.A."/>
            <person name="Santpere G."/>
            <person name="Kirschner M.W."/>
            <person name="Hoffmann A.A."/>
            <person name="Oakeshott J.G."/>
            <person name="Zhang G."/>
        </authorList>
    </citation>
    <scope>NUCLEOTIDE SEQUENCE</scope>
    <source>
        <strain evidence="9">BGI-SZ-2011g</strain>
    </source>
</reference>
<evidence type="ECO:0008006" key="11">
    <source>
        <dbReference type="Google" id="ProtNLM"/>
    </source>
</evidence>
<dbReference type="GO" id="GO:0005737">
    <property type="term" value="C:cytoplasm"/>
    <property type="evidence" value="ECO:0007669"/>
    <property type="project" value="TreeGrafter"/>
</dbReference>
<feature type="non-terminal residue" evidence="9">
    <location>
        <position position="1"/>
    </location>
</feature>
<comment type="similarity">
    <text evidence="2">Belongs to the CD36 family.</text>
</comment>
<dbReference type="AlphaFoldDB" id="A0AAD4K0C8"/>
<evidence type="ECO:0000256" key="7">
    <source>
        <dbReference type="ARBA" id="ARBA00023180"/>
    </source>
</evidence>
<dbReference type="PRINTS" id="PR01609">
    <property type="entry name" value="CD36FAMILY"/>
</dbReference>
<dbReference type="PANTHER" id="PTHR11923:SF89">
    <property type="entry name" value="GH15894P"/>
    <property type="match status" value="1"/>
</dbReference>
<evidence type="ECO:0000313" key="9">
    <source>
        <dbReference type="EMBL" id="KAH8370892.1"/>
    </source>
</evidence>
<evidence type="ECO:0000256" key="8">
    <source>
        <dbReference type="SAM" id="Phobius"/>
    </source>
</evidence>
<keyword evidence="6 8" id="KW-0472">Membrane</keyword>
<dbReference type="GO" id="GO:0005886">
    <property type="term" value="C:plasma membrane"/>
    <property type="evidence" value="ECO:0007669"/>
    <property type="project" value="UniProtKB-SubCell"/>
</dbReference>
<keyword evidence="4 8" id="KW-0812">Transmembrane</keyword>
<feature type="transmembrane region" description="Helical" evidence="8">
    <location>
        <begin position="5"/>
        <end position="24"/>
    </location>
</feature>
<evidence type="ECO:0000256" key="3">
    <source>
        <dbReference type="ARBA" id="ARBA00022475"/>
    </source>
</evidence>
<dbReference type="Pfam" id="PF01130">
    <property type="entry name" value="CD36"/>
    <property type="match status" value="1"/>
</dbReference>
<dbReference type="GO" id="GO:0005044">
    <property type="term" value="F:scavenger receptor activity"/>
    <property type="evidence" value="ECO:0007669"/>
    <property type="project" value="TreeGrafter"/>
</dbReference>
<evidence type="ECO:0000256" key="1">
    <source>
        <dbReference type="ARBA" id="ARBA00004236"/>
    </source>
</evidence>
<keyword evidence="7" id="KW-0325">Glycoprotein</keyword>
<keyword evidence="3" id="KW-1003">Cell membrane</keyword>
<sequence length="466" mass="53453">AKCCFWLKIVCLSLFCAVNIYLFVVSCGCNYQYELAKEHIKFRESMPTMDSWINSPFGKLKSYLFNVTNAEEFLSGRDKKVRLEQIGPITYYITGYNDILNRTKDSVTYRKHRYRHVTFLPDESVSPDILNKTIVQFNSVLIGAAAKAARFISIASLGFSAVTVNEPLFLSDSVYYFLWEFTRPALHMMSKFFPLSNNCGPLYNALTEKEEVFTVNIGTEHGVENFFRIQSLNDEHLIQEQRHRAIMDESCPMNVQGTLDNSLFPPFIKKNTSLNIMASESCRVLPLHFQREEEQQGLNGYRYVLLRPNETAPECLSITNGVRLPKGMFDVSQCVINEAPAAFSAPHFYGSSYDWTEHFEGLNPNAEEHEAYILLEPTTGIPINERYRFQSNTIMPKMSGFSQAHLKKLSHMIVPTFWYEFEMGQLPDFVLFLMRANIKVTPVLQPILMALQLLGAAWSLYALIRL</sequence>
<comment type="subcellular location">
    <subcellularLocation>
        <location evidence="1">Cell membrane</location>
    </subcellularLocation>
</comment>
<proteinExistence type="inferred from homology"/>
<accession>A0AAD4K0C8</accession>
<comment type="caution">
    <text evidence="9">The sequence shown here is derived from an EMBL/GenBank/DDBJ whole genome shotgun (WGS) entry which is preliminary data.</text>
</comment>
<dbReference type="PANTHER" id="PTHR11923">
    <property type="entry name" value="SCAVENGER RECEPTOR CLASS B TYPE-1 SR-B1"/>
    <property type="match status" value="1"/>
</dbReference>
<gene>
    <name evidence="9" type="ORF">KR093_005479</name>
</gene>
<evidence type="ECO:0000256" key="5">
    <source>
        <dbReference type="ARBA" id="ARBA00022989"/>
    </source>
</evidence>
<keyword evidence="5 8" id="KW-1133">Transmembrane helix</keyword>